<dbReference type="RefSeq" id="WP_013189293.1">
    <property type="nucleotide sequence ID" value="NZ_CP068112.1"/>
</dbReference>
<dbReference type="EMBL" id="UASJ01000001">
    <property type="protein sequence ID" value="SQB64996.1"/>
    <property type="molecule type" value="Genomic_DNA"/>
</dbReference>
<dbReference type="GeneID" id="55565423"/>
<evidence type="ECO:0000313" key="2">
    <source>
        <dbReference type="EMBL" id="NMW87561.1"/>
    </source>
</evidence>
<evidence type="ECO:0000313" key="3">
    <source>
        <dbReference type="EMBL" id="SQB64996.1"/>
    </source>
</evidence>
<feature type="transmembrane region" description="Helical" evidence="1">
    <location>
        <begin position="185"/>
        <end position="205"/>
    </location>
</feature>
<dbReference type="AlphaFoldDB" id="A0A2X2YKQ3"/>
<dbReference type="Pfam" id="PF03596">
    <property type="entry name" value="Cad"/>
    <property type="match status" value="1"/>
</dbReference>
<proteinExistence type="predicted"/>
<keyword evidence="1" id="KW-1133">Transmembrane helix</keyword>
<accession>A0A2X2YKQ3</accession>
<dbReference type="EMBL" id="JABCUI010000003">
    <property type="protein sequence ID" value="NMW87561.1"/>
    <property type="molecule type" value="Genomic_DNA"/>
</dbReference>
<protein>
    <submittedName>
        <fullName evidence="3">Cadmium resistance transporter family protein</fullName>
    </submittedName>
    <submittedName>
        <fullName evidence="2">Cadmium transporter</fullName>
    </submittedName>
</protein>
<sequence length="206" mass="21936">MNASLILSTLAQALVLFAVTNIDHLILLTLWFVHGHQRPGTTLRTCAGQYLGFSAILAATVILNLISGFVIPEAQLHLLGLIPLILGVKAGIGEILERRESNDSRDAQSAESKLEGKPVSVGAVALVTIANGGDEIGVYLPVFALSAWWQVAMFCAVFLVLAGALLALAWFITGRLGLAEVLERFEAVLFPSVLILLGVLILAGWL</sequence>
<organism evidence="3 4">
    <name type="scientific">Mobiluncus curtisii</name>
    <dbReference type="NCBI Taxonomy" id="2051"/>
    <lineage>
        <taxon>Bacteria</taxon>
        <taxon>Bacillati</taxon>
        <taxon>Actinomycetota</taxon>
        <taxon>Actinomycetes</taxon>
        <taxon>Actinomycetales</taxon>
        <taxon>Actinomycetaceae</taxon>
        <taxon>Mobiluncus</taxon>
    </lineage>
</organism>
<evidence type="ECO:0000313" key="4">
    <source>
        <dbReference type="Proteomes" id="UP000250245"/>
    </source>
</evidence>
<feature type="transmembrane region" description="Helical" evidence="1">
    <location>
        <begin position="50"/>
        <end position="71"/>
    </location>
</feature>
<dbReference type="OMA" id="SECYPWA"/>
<dbReference type="Proteomes" id="UP000250245">
    <property type="component" value="Unassembled WGS sequence"/>
</dbReference>
<reference evidence="3 4" key="1">
    <citation type="submission" date="2018-06" db="EMBL/GenBank/DDBJ databases">
        <authorList>
            <consortium name="Pathogen Informatics"/>
            <person name="Doyle S."/>
        </authorList>
    </citation>
    <scope>NUCLEOTIDE SEQUENCE [LARGE SCALE GENOMIC DNA]</scope>
    <source>
        <strain evidence="3 4">NCTC11820</strain>
    </source>
</reference>
<dbReference type="Proteomes" id="UP000553981">
    <property type="component" value="Unassembled WGS sequence"/>
</dbReference>
<reference evidence="2 5" key="2">
    <citation type="submission" date="2020-04" db="EMBL/GenBank/DDBJ databases">
        <title>Antimicrobial susceptibility and clonality of vaginal-derived multi-drug resistant Mobiluncus isolates in China.</title>
        <authorList>
            <person name="Zhang X."/>
        </authorList>
    </citation>
    <scope>NUCLEOTIDE SEQUENCE [LARGE SCALE GENOMIC DNA]</scope>
    <source>
        <strain evidence="2 5">19</strain>
    </source>
</reference>
<dbReference type="InterPro" id="IPR004676">
    <property type="entry name" value="Cd-R_transporter"/>
</dbReference>
<keyword evidence="1" id="KW-0812">Transmembrane</keyword>
<gene>
    <name evidence="2" type="ORF">HHJ67_07325</name>
    <name evidence="3" type="ORF">NCTC11820_01287</name>
</gene>
<keyword evidence="1" id="KW-0472">Membrane</keyword>
<name>A0A2X2YKQ3_9ACTO</name>
<evidence type="ECO:0000313" key="5">
    <source>
        <dbReference type="Proteomes" id="UP000553981"/>
    </source>
</evidence>
<evidence type="ECO:0000256" key="1">
    <source>
        <dbReference type="SAM" id="Phobius"/>
    </source>
</evidence>
<feature type="transmembrane region" description="Helical" evidence="1">
    <location>
        <begin position="147"/>
        <end position="173"/>
    </location>
</feature>